<dbReference type="GO" id="GO:0006813">
    <property type="term" value="P:potassium ion transport"/>
    <property type="evidence" value="ECO:0007669"/>
    <property type="project" value="InterPro"/>
</dbReference>
<evidence type="ECO:0000313" key="2">
    <source>
        <dbReference type="EMBL" id="RDH85129.1"/>
    </source>
</evidence>
<keyword evidence="3" id="KW-1185">Reference proteome</keyword>
<feature type="domain" description="RCK C-terminal" evidence="1">
    <location>
        <begin position="140"/>
        <end position="230"/>
    </location>
</feature>
<name>A0A370DJP9_9GAMM</name>
<dbReference type="SUPFAM" id="SSF116726">
    <property type="entry name" value="TrkA C-terminal domain-like"/>
    <property type="match status" value="1"/>
</dbReference>
<dbReference type="PANTHER" id="PTHR43833:SF9">
    <property type="entry name" value="POTASSIUM CHANNEL PROTEIN YUGO-RELATED"/>
    <property type="match status" value="1"/>
</dbReference>
<evidence type="ECO:0000313" key="3">
    <source>
        <dbReference type="Proteomes" id="UP000254771"/>
    </source>
</evidence>
<dbReference type="Proteomes" id="UP000254771">
    <property type="component" value="Unassembled WGS sequence"/>
</dbReference>
<dbReference type="InterPro" id="IPR003148">
    <property type="entry name" value="RCK_N"/>
</dbReference>
<dbReference type="Pfam" id="PF02254">
    <property type="entry name" value="TrkA_N"/>
    <property type="match status" value="1"/>
</dbReference>
<proteinExistence type="predicted"/>
<gene>
    <name evidence="2" type="ORF">DIZ78_12000</name>
</gene>
<reference evidence="2 3" key="1">
    <citation type="journal article" date="2018" name="ISME J.">
        <title>Endosymbiont genomes yield clues of tubeworm success.</title>
        <authorList>
            <person name="Li Y."/>
            <person name="Liles M.R."/>
            <person name="Halanych K.M."/>
        </authorList>
    </citation>
    <scope>NUCLEOTIDE SEQUENCE [LARGE SCALE GENOMIC DNA]</scope>
    <source>
        <strain evidence="2">A1462</strain>
    </source>
</reference>
<organism evidence="2 3">
    <name type="scientific">endosymbiont of Escarpia spicata</name>
    <dbReference type="NCBI Taxonomy" id="2200908"/>
    <lineage>
        <taxon>Bacteria</taxon>
        <taxon>Pseudomonadati</taxon>
        <taxon>Pseudomonadota</taxon>
        <taxon>Gammaproteobacteria</taxon>
        <taxon>sulfur-oxidizing symbionts</taxon>
    </lineage>
</organism>
<dbReference type="SUPFAM" id="SSF51735">
    <property type="entry name" value="NAD(P)-binding Rossmann-fold domains"/>
    <property type="match status" value="1"/>
</dbReference>
<dbReference type="InterPro" id="IPR050721">
    <property type="entry name" value="Trk_Ktr_HKT_K-transport"/>
</dbReference>
<dbReference type="InterPro" id="IPR036721">
    <property type="entry name" value="RCK_C_sf"/>
</dbReference>
<dbReference type="AlphaFoldDB" id="A0A370DJP9"/>
<evidence type="ECO:0000259" key="1">
    <source>
        <dbReference type="PROSITE" id="PS51202"/>
    </source>
</evidence>
<dbReference type="PROSITE" id="PS51202">
    <property type="entry name" value="RCK_C"/>
    <property type="match status" value="1"/>
</dbReference>
<dbReference type="GO" id="GO:0008324">
    <property type="term" value="F:monoatomic cation transmembrane transporter activity"/>
    <property type="evidence" value="ECO:0007669"/>
    <property type="project" value="InterPro"/>
</dbReference>
<sequence>MGRSDTLIFGCGPMGQEVAEQLIGRKLPVYMYSSDLDRVAEVLAKGFDAAVLDYTDDDKLRQAGIGEWVKVIFCLFPEEAKNVFLTLSARALDPDLKIICVSESPQSGQKLFAAGASKVIDPYEISGRKVHELIARPMIVDMLEHTVFGKHLDIAEIEIPLDSCLSGNPLSALDLGRRYNVVLMGVVDVEMSDSLIFSTSGVDHKLDAGDMLVVIGPTVEITRLKGDLEEDRTDQLLGG</sequence>
<protein>
    <submittedName>
        <fullName evidence="2">TrkA family potassium uptake protein</fullName>
    </submittedName>
</protein>
<dbReference type="Gene3D" id="3.40.50.720">
    <property type="entry name" value="NAD(P)-binding Rossmann-like Domain"/>
    <property type="match status" value="1"/>
</dbReference>
<dbReference type="Gene3D" id="3.30.70.1450">
    <property type="entry name" value="Regulator of K+ conductance, C-terminal domain"/>
    <property type="match status" value="1"/>
</dbReference>
<accession>A0A370DJP9</accession>
<dbReference type="InterPro" id="IPR036291">
    <property type="entry name" value="NAD(P)-bd_dom_sf"/>
</dbReference>
<dbReference type="InterPro" id="IPR006037">
    <property type="entry name" value="RCK_C"/>
</dbReference>
<dbReference type="PANTHER" id="PTHR43833">
    <property type="entry name" value="POTASSIUM CHANNEL PROTEIN 2-RELATED-RELATED"/>
    <property type="match status" value="1"/>
</dbReference>
<comment type="caution">
    <text evidence="2">The sequence shown here is derived from an EMBL/GenBank/DDBJ whole genome shotgun (WGS) entry which is preliminary data.</text>
</comment>
<dbReference type="EMBL" id="QFXE01000014">
    <property type="protein sequence ID" value="RDH85129.1"/>
    <property type="molecule type" value="Genomic_DNA"/>
</dbReference>